<dbReference type="SUPFAM" id="SSF55874">
    <property type="entry name" value="ATPase domain of HSP90 chaperone/DNA topoisomerase II/histidine kinase"/>
    <property type="match status" value="1"/>
</dbReference>
<dbReference type="GO" id="GO:0006298">
    <property type="term" value="P:mismatch repair"/>
    <property type="evidence" value="ECO:0007669"/>
    <property type="project" value="InterPro"/>
</dbReference>
<dbReference type="GO" id="GO:0032389">
    <property type="term" value="C:MutLalpha complex"/>
    <property type="evidence" value="ECO:0007669"/>
    <property type="project" value="TreeGrafter"/>
</dbReference>
<comment type="similarity">
    <text evidence="1">Belongs to the DNA mismatch repair MutL/HexB family.</text>
</comment>
<dbReference type="EMBL" id="JF298011">
    <property type="protein sequence ID" value="AEW27326.1"/>
    <property type="molecule type" value="Genomic_DNA"/>
</dbReference>
<dbReference type="GO" id="GO:0016887">
    <property type="term" value="F:ATP hydrolysis activity"/>
    <property type="evidence" value="ECO:0007669"/>
    <property type="project" value="InterPro"/>
</dbReference>
<feature type="non-terminal residue" evidence="2">
    <location>
        <position position="203"/>
    </location>
</feature>
<dbReference type="GO" id="GO:0140664">
    <property type="term" value="F:ATP-dependent DNA damage sensor activity"/>
    <property type="evidence" value="ECO:0007669"/>
    <property type="project" value="InterPro"/>
</dbReference>
<dbReference type="InterPro" id="IPR036890">
    <property type="entry name" value="HATPase_C_sf"/>
</dbReference>
<sequence>MLEPGIIQKLPLSTISKIKQLNPGRHIRDVVQGLIENSIDASPTQISIFLENDGFSSIKVSDNGCGIQRSSLPYLCRFNWTSKLRSIDEFPNDSSRIPTFGYHGTFLASLSCASTITVLTRTRNDIHTYSATYQFNAMIKQSQINESAPGTCIEVKDYLSNFPEEKLRMCNNQKEVNKMLDVVAKYACAYSWIRFEVTVNDSM</sequence>
<dbReference type="Pfam" id="PF13589">
    <property type="entry name" value="HATPase_c_3"/>
    <property type="match status" value="1"/>
</dbReference>
<name>A0A0A6Z4H7_TRIFO</name>
<dbReference type="PANTHER" id="PTHR10073">
    <property type="entry name" value="DNA MISMATCH REPAIR PROTEIN MLH, PMS, MUTL"/>
    <property type="match status" value="1"/>
</dbReference>
<accession>A0A0A6Z4H7</accession>
<reference evidence="2" key="1">
    <citation type="submission" date="2011-01" db="EMBL/GenBank/DDBJ databases">
        <title>Trichomonas vaginalis, Pentatrichomonas hominis and Tritrichomonas foetus meiosis-specific genes are less variable than housekeeping or mismatch repair genes.</title>
        <authorList>
            <person name="Malik S.-B."/>
            <person name="Conrad M.D."/>
            <person name="Sullivan S.A."/>
            <person name="Jelcic M.J."/>
            <person name="Carlton J.M."/>
        </authorList>
    </citation>
    <scope>NUCLEOTIDE SEQUENCE</scope>
    <source>
        <strain evidence="2">KV1</strain>
    </source>
</reference>
<dbReference type="VEuPathDB" id="TrichDB:TRFO_20478"/>
<dbReference type="Gene3D" id="3.30.565.10">
    <property type="entry name" value="Histidine kinase-like ATPase, C-terminal domain"/>
    <property type="match status" value="1"/>
</dbReference>
<evidence type="ECO:0000313" key="2">
    <source>
        <dbReference type="EMBL" id="AEW27326.1"/>
    </source>
</evidence>
<dbReference type="AlphaFoldDB" id="A0A0A6Z4H7"/>
<dbReference type="PANTHER" id="PTHR10073:SF52">
    <property type="entry name" value="MISMATCH REPAIR ENDONUCLEASE PMS2"/>
    <property type="match status" value="1"/>
</dbReference>
<proteinExistence type="inferred from homology"/>
<organism evidence="2">
    <name type="scientific">Tritrichomonas foetus</name>
    <name type="common">Trichomonas foetus</name>
    <name type="synonym">Tritrichomonas suis</name>
    <dbReference type="NCBI Taxonomy" id="56690"/>
    <lineage>
        <taxon>Eukaryota</taxon>
        <taxon>Metamonada</taxon>
        <taxon>Parabasalia</taxon>
        <taxon>Tritrichomonadida</taxon>
        <taxon>Tritrichomonadidae</taxon>
        <taxon>Tritrichomonas</taxon>
    </lineage>
</organism>
<evidence type="ECO:0000256" key="1">
    <source>
        <dbReference type="ARBA" id="ARBA00006082"/>
    </source>
</evidence>
<dbReference type="InterPro" id="IPR038973">
    <property type="entry name" value="MutL/Mlh/Pms-like"/>
</dbReference>
<protein>
    <submittedName>
        <fullName evidence="2">Mlh1B</fullName>
    </submittedName>
</protein>